<keyword evidence="2" id="KW-1133">Transmembrane helix</keyword>
<evidence type="ECO:0000256" key="1">
    <source>
        <dbReference type="SAM" id="MobiDB-lite"/>
    </source>
</evidence>
<accession>A0ABR8RWB6</accession>
<feature type="transmembrane region" description="Helical" evidence="2">
    <location>
        <begin position="30"/>
        <end position="48"/>
    </location>
</feature>
<feature type="compositionally biased region" description="Low complexity" evidence="1">
    <location>
        <begin position="92"/>
        <end position="105"/>
    </location>
</feature>
<sequence length="121" mass="12960">MPMVIYSALRLAIFAVLFVVLYALNLGHWVVCAVIAAVLAFLVSYLALRGPRERAAQYLADRAARRKATGEQFSREIEDDAAFEDAVVEAAETAGAADPAESADPADQHADRTGRAQAPNA</sequence>
<protein>
    <submittedName>
        <fullName evidence="3">DUF4229 domain-containing protein</fullName>
    </submittedName>
</protein>
<feature type="transmembrane region" description="Helical" evidence="2">
    <location>
        <begin position="7"/>
        <end position="24"/>
    </location>
</feature>
<evidence type="ECO:0000256" key="2">
    <source>
        <dbReference type="SAM" id="Phobius"/>
    </source>
</evidence>
<keyword evidence="2" id="KW-0472">Membrane</keyword>
<organism evidence="3 4">
    <name type="scientific">Oerskovia rustica</name>
    <dbReference type="NCBI Taxonomy" id="2762237"/>
    <lineage>
        <taxon>Bacteria</taxon>
        <taxon>Bacillati</taxon>
        <taxon>Actinomycetota</taxon>
        <taxon>Actinomycetes</taxon>
        <taxon>Micrococcales</taxon>
        <taxon>Cellulomonadaceae</taxon>
        <taxon>Oerskovia</taxon>
    </lineage>
</organism>
<proteinExistence type="predicted"/>
<evidence type="ECO:0000313" key="4">
    <source>
        <dbReference type="Proteomes" id="UP000641803"/>
    </source>
</evidence>
<feature type="region of interest" description="Disordered" evidence="1">
    <location>
        <begin position="92"/>
        <end position="121"/>
    </location>
</feature>
<dbReference type="EMBL" id="JACSQQ010000038">
    <property type="protein sequence ID" value="MBD7952048.1"/>
    <property type="molecule type" value="Genomic_DNA"/>
</dbReference>
<dbReference type="Pfam" id="PF14012">
    <property type="entry name" value="DUF4229"/>
    <property type="match status" value="1"/>
</dbReference>
<evidence type="ECO:0000313" key="3">
    <source>
        <dbReference type="EMBL" id="MBD7952048.1"/>
    </source>
</evidence>
<gene>
    <name evidence="3" type="ORF">H9652_16725</name>
</gene>
<keyword evidence="4" id="KW-1185">Reference proteome</keyword>
<name>A0ABR8RWB6_9CELL</name>
<reference evidence="3 4" key="1">
    <citation type="submission" date="2020-08" db="EMBL/GenBank/DDBJ databases">
        <title>A Genomic Blueprint of the Chicken Gut Microbiome.</title>
        <authorList>
            <person name="Gilroy R."/>
            <person name="Ravi A."/>
            <person name="Getino M."/>
            <person name="Pursley I."/>
            <person name="Horton D.L."/>
            <person name="Alikhan N.-F."/>
            <person name="Baker D."/>
            <person name="Gharbi K."/>
            <person name="Hall N."/>
            <person name="Watson M."/>
            <person name="Adriaenssens E.M."/>
            <person name="Foster-Nyarko E."/>
            <person name="Jarju S."/>
            <person name="Secka A."/>
            <person name="Antonio M."/>
            <person name="Oren A."/>
            <person name="Chaudhuri R."/>
            <person name="La Ragione R.M."/>
            <person name="Hildebrand F."/>
            <person name="Pallen M.J."/>
        </authorList>
    </citation>
    <scope>NUCLEOTIDE SEQUENCE [LARGE SCALE GENOMIC DNA]</scope>
    <source>
        <strain evidence="3 4">Sa4CUA1</strain>
    </source>
</reference>
<dbReference type="Proteomes" id="UP000641803">
    <property type="component" value="Unassembled WGS sequence"/>
</dbReference>
<keyword evidence="2" id="KW-0812">Transmembrane</keyword>
<comment type="caution">
    <text evidence="3">The sequence shown here is derived from an EMBL/GenBank/DDBJ whole genome shotgun (WGS) entry which is preliminary data.</text>
</comment>
<dbReference type="InterPro" id="IPR025323">
    <property type="entry name" value="DUF4229"/>
</dbReference>